<evidence type="ECO:0000256" key="1">
    <source>
        <dbReference type="SAM" id="SignalP"/>
    </source>
</evidence>
<feature type="chain" id="PRO_5005465731" description="Lipoprotein" evidence="1">
    <location>
        <begin position="24"/>
        <end position="92"/>
    </location>
</feature>
<dbReference type="OrthoDB" id="5517935at2"/>
<dbReference type="Proteomes" id="UP000055590">
    <property type="component" value="Chromosome"/>
</dbReference>
<gene>
    <name evidence="2" type="ORF">AKJ08_2814</name>
</gene>
<evidence type="ECO:0000313" key="2">
    <source>
        <dbReference type="EMBL" id="AKU92427.1"/>
    </source>
</evidence>
<feature type="signal peptide" evidence="1">
    <location>
        <begin position="1"/>
        <end position="23"/>
    </location>
</feature>
<evidence type="ECO:0008006" key="4">
    <source>
        <dbReference type="Google" id="ProtNLM"/>
    </source>
</evidence>
<keyword evidence="1" id="KW-0732">Signal</keyword>
<dbReference type="RefSeq" id="WP_050726597.1">
    <property type="nucleotide sequence ID" value="NZ_CP012332.1"/>
</dbReference>
<name>A0A0K1PFZ5_9BACT</name>
<dbReference type="PROSITE" id="PS51257">
    <property type="entry name" value="PROKAR_LIPOPROTEIN"/>
    <property type="match status" value="1"/>
</dbReference>
<accession>A0A0K1PFZ5</accession>
<reference evidence="2 3" key="1">
    <citation type="submission" date="2015-08" db="EMBL/GenBank/DDBJ databases">
        <authorList>
            <person name="Babu N.S."/>
            <person name="Beckwith C.J."/>
            <person name="Beseler K.G."/>
            <person name="Brison A."/>
            <person name="Carone J.V."/>
            <person name="Caskin T.P."/>
            <person name="Diamond M."/>
            <person name="Durham M.E."/>
            <person name="Foxe J.M."/>
            <person name="Go M."/>
            <person name="Henderson B.A."/>
            <person name="Jones I.B."/>
            <person name="McGettigan J.A."/>
            <person name="Micheletti S.J."/>
            <person name="Nasrallah M.E."/>
            <person name="Ortiz D."/>
            <person name="Piller C.R."/>
            <person name="Privatt S.R."/>
            <person name="Schneider S.L."/>
            <person name="Sharp S."/>
            <person name="Smith T.C."/>
            <person name="Stanton J.D."/>
            <person name="Ullery H.E."/>
            <person name="Wilson R.J."/>
            <person name="Serrano M.G."/>
            <person name="Buck G."/>
            <person name="Lee V."/>
            <person name="Wang Y."/>
            <person name="Carvalho R."/>
            <person name="Voegtly L."/>
            <person name="Shi R."/>
            <person name="Duckworth R."/>
            <person name="Johnson A."/>
            <person name="Loviza R."/>
            <person name="Walstead R."/>
            <person name="Shah Z."/>
            <person name="Kiflezghi M."/>
            <person name="Wade K."/>
            <person name="Ball S.L."/>
            <person name="Bradley K.W."/>
            <person name="Asai D.J."/>
            <person name="Bowman C.A."/>
            <person name="Russell D.A."/>
            <person name="Pope W.H."/>
            <person name="Jacobs-Sera D."/>
            <person name="Hendrix R.W."/>
            <person name="Hatfull G.F."/>
        </authorList>
    </citation>
    <scope>NUCLEOTIDE SEQUENCE [LARGE SCALE GENOMIC DNA]</scope>
    <source>
        <strain evidence="2 3">DSM 27710</strain>
    </source>
</reference>
<protein>
    <recommendedName>
        <fullName evidence="4">Lipoprotein</fullName>
    </recommendedName>
</protein>
<evidence type="ECO:0000313" key="3">
    <source>
        <dbReference type="Proteomes" id="UP000055590"/>
    </source>
</evidence>
<dbReference type="KEGG" id="vin:AKJ08_2814"/>
<dbReference type="STRING" id="1391653.AKJ08_2814"/>
<dbReference type="AlphaFoldDB" id="A0A0K1PFZ5"/>
<organism evidence="2 3">
    <name type="scientific">Vulgatibacter incomptus</name>
    <dbReference type="NCBI Taxonomy" id="1391653"/>
    <lineage>
        <taxon>Bacteria</taxon>
        <taxon>Pseudomonadati</taxon>
        <taxon>Myxococcota</taxon>
        <taxon>Myxococcia</taxon>
        <taxon>Myxococcales</taxon>
        <taxon>Cystobacterineae</taxon>
        <taxon>Vulgatibacteraceae</taxon>
        <taxon>Vulgatibacter</taxon>
    </lineage>
</organism>
<sequence length="92" mass="9495">MTTTRLLLAAAISTLLVVGAGCATPCEELAAKICSCQPTTATRDACERRANQQKASNPPGNAGEKRCEALLETCDCHALDTAAGKRACGEAE</sequence>
<proteinExistence type="predicted"/>
<dbReference type="EMBL" id="CP012332">
    <property type="protein sequence ID" value="AKU92427.1"/>
    <property type="molecule type" value="Genomic_DNA"/>
</dbReference>
<keyword evidence="3" id="KW-1185">Reference proteome</keyword>